<gene>
    <name evidence="1" type="primary">WDR33</name>
</gene>
<name>A0AC11DRC4_SHEEP</name>
<reference evidence="1" key="2">
    <citation type="submission" date="2025-08" db="UniProtKB">
        <authorList>
            <consortium name="Ensembl"/>
        </authorList>
    </citation>
    <scope>IDENTIFICATION</scope>
</reference>
<dbReference type="Ensembl" id="ENSOART00020050600.1">
    <property type="protein sequence ID" value="ENSOARP00020046472.1"/>
    <property type="gene ID" value="ENSOARG00020006732.2"/>
</dbReference>
<proteinExistence type="predicted"/>
<evidence type="ECO:0000313" key="1">
    <source>
        <dbReference type="Ensembl" id="ENSOARP00020046472.1"/>
    </source>
</evidence>
<accession>A0AC11DRC4</accession>
<reference evidence="1" key="1">
    <citation type="submission" date="2020-11" db="EMBL/GenBank/DDBJ databases">
        <authorList>
            <person name="Davenport K.M."/>
            <person name="Bickhart D.M."/>
            <person name="Smith T.P.L."/>
            <person name="Murdoch B.M."/>
            <person name="Rosen B.D."/>
        </authorList>
    </citation>
    <scope>NUCLEOTIDE SEQUENCE [LARGE SCALE GENOMIC DNA]</scope>
    <source>
        <strain evidence="1">OAR_USU_Benz2616</strain>
    </source>
</reference>
<sequence length="321" mass="35895">MTEKKTLNWKRRKKHKQKSNKRWPRYSTPTHSCWSNLKLKDLHRNRLSRFSLLLHLAPLSWDPSPFQDKEGQNAGPPPLIPGLGQQGAQGRIPPLNPGQGPGPNKASEEEHPQDMRAVLPPEEEMAFLGLKTLDQRRILMLLMKQPEEEISEVEVGVPHEEEGRVCFPLLMSSLALKEDGNQTRGMEIESQGQDMNISVMLPALIIPLMMVIPQLAENGPLLSKAWTWHLYHPESAPGMMGREPLSTEKWMPQEVLLRIEEAKAEGAQDLLRECLSPDVPAPWMETTMMDTTEMNLLGALQAVVPLLEGAGVAVTGVEGVT</sequence>
<reference evidence="1" key="3">
    <citation type="submission" date="2025-09" db="UniProtKB">
        <authorList>
            <consortium name="Ensembl"/>
        </authorList>
    </citation>
    <scope>IDENTIFICATION</scope>
</reference>
<protein>
    <submittedName>
        <fullName evidence="1">WD repeat domain 33</fullName>
    </submittedName>
</protein>
<organism evidence="1">
    <name type="scientific">Ovis aries</name>
    <name type="common">Sheep</name>
    <dbReference type="NCBI Taxonomy" id="9940"/>
    <lineage>
        <taxon>Eukaryota</taxon>
        <taxon>Metazoa</taxon>
        <taxon>Chordata</taxon>
        <taxon>Craniata</taxon>
        <taxon>Vertebrata</taxon>
        <taxon>Euteleostomi</taxon>
        <taxon>Mammalia</taxon>
        <taxon>Eutheria</taxon>
        <taxon>Laurasiatheria</taxon>
        <taxon>Artiodactyla</taxon>
        <taxon>Ruminantia</taxon>
        <taxon>Pecora</taxon>
        <taxon>Bovidae</taxon>
        <taxon>Caprinae</taxon>
        <taxon>Ovis</taxon>
    </lineage>
</organism>